<name>A0A3P7NII7_DIBLA</name>
<dbReference type="Proteomes" id="UP000281553">
    <property type="component" value="Unassembled WGS sequence"/>
</dbReference>
<keyword evidence="2" id="KW-1185">Reference proteome</keyword>
<proteinExistence type="predicted"/>
<evidence type="ECO:0000313" key="1">
    <source>
        <dbReference type="EMBL" id="VDN36913.1"/>
    </source>
</evidence>
<dbReference type="OrthoDB" id="6284391at2759"/>
<gene>
    <name evidence="1" type="ORF">DILT_LOCUS17173</name>
</gene>
<dbReference type="EMBL" id="UYRU01089827">
    <property type="protein sequence ID" value="VDN36913.1"/>
    <property type="molecule type" value="Genomic_DNA"/>
</dbReference>
<reference evidence="1 2" key="1">
    <citation type="submission" date="2018-11" db="EMBL/GenBank/DDBJ databases">
        <authorList>
            <consortium name="Pathogen Informatics"/>
        </authorList>
    </citation>
    <scope>NUCLEOTIDE SEQUENCE [LARGE SCALE GENOMIC DNA]</scope>
</reference>
<dbReference type="AlphaFoldDB" id="A0A3P7NII7"/>
<evidence type="ECO:0000313" key="2">
    <source>
        <dbReference type="Proteomes" id="UP000281553"/>
    </source>
</evidence>
<sequence>MFCKTKSELQASTKPLVAWPPPPVLPPPVDREALESWLLSDSFSELPPMERTFIFEVANGILIHNQDGIFSEFSHTPEDYKNRFRVCDFTF</sequence>
<accession>A0A3P7NII7</accession>
<organism evidence="1 2">
    <name type="scientific">Dibothriocephalus latus</name>
    <name type="common">Fish tapeworm</name>
    <name type="synonym">Diphyllobothrium latum</name>
    <dbReference type="NCBI Taxonomy" id="60516"/>
    <lineage>
        <taxon>Eukaryota</taxon>
        <taxon>Metazoa</taxon>
        <taxon>Spiralia</taxon>
        <taxon>Lophotrochozoa</taxon>
        <taxon>Platyhelminthes</taxon>
        <taxon>Cestoda</taxon>
        <taxon>Eucestoda</taxon>
        <taxon>Diphyllobothriidea</taxon>
        <taxon>Diphyllobothriidae</taxon>
        <taxon>Dibothriocephalus</taxon>
    </lineage>
</organism>
<protein>
    <submittedName>
        <fullName evidence="1">Uncharacterized protein</fullName>
    </submittedName>
</protein>